<reference evidence="8 11" key="2">
    <citation type="submission" date="2019-07" db="EMBL/GenBank/DDBJ databases">
        <title>Whole genome shotgun sequence of Halolactibacillus miurensis NBRC 100873.</title>
        <authorList>
            <person name="Hosoyama A."/>
            <person name="Uohara A."/>
            <person name="Ohji S."/>
            <person name="Ichikawa N."/>
        </authorList>
    </citation>
    <scope>NUCLEOTIDE SEQUENCE [LARGE SCALE GENOMIC DNA]</scope>
    <source>
        <strain evidence="8 11">NBRC 100873</strain>
    </source>
</reference>
<evidence type="ECO:0000256" key="6">
    <source>
        <dbReference type="SAM" id="Phobius"/>
    </source>
</evidence>
<dbReference type="RefSeq" id="WP_062319007.1">
    <property type="nucleotide sequence ID" value="NZ_BJWJ01000005.1"/>
</dbReference>
<dbReference type="PANTHER" id="PTHR41335">
    <property type="entry name" value="MEMBRANE PROTEIN-RELATED"/>
    <property type="match status" value="1"/>
</dbReference>
<dbReference type="Proteomes" id="UP000199139">
    <property type="component" value="Unassembled WGS sequence"/>
</dbReference>
<evidence type="ECO:0000313" key="11">
    <source>
        <dbReference type="Proteomes" id="UP000321773"/>
    </source>
</evidence>
<gene>
    <name evidence="8" type="primary">yrvD</name>
    <name evidence="8" type="ORF">HMI01_07620</name>
    <name evidence="9" type="ORF">SAMN05421668_10253</name>
</gene>
<evidence type="ECO:0000313" key="10">
    <source>
        <dbReference type="Proteomes" id="UP000199139"/>
    </source>
</evidence>
<feature type="compositionally biased region" description="Acidic residues" evidence="5">
    <location>
        <begin position="93"/>
        <end position="104"/>
    </location>
</feature>
<proteinExistence type="predicted"/>
<evidence type="ECO:0000256" key="1">
    <source>
        <dbReference type="ARBA" id="ARBA00022475"/>
    </source>
</evidence>
<keyword evidence="2 6" id="KW-0812">Transmembrane</keyword>
<dbReference type="Pfam" id="PF06305">
    <property type="entry name" value="LapA_dom"/>
    <property type="match status" value="1"/>
</dbReference>
<name>A0A1I6PKZ9_9BACI</name>
<evidence type="ECO:0000256" key="4">
    <source>
        <dbReference type="ARBA" id="ARBA00023136"/>
    </source>
</evidence>
<evidence type="ECO:0000256" key="3">
    <source>
        <dbReference type="ARBA" id="ARBA00022989"/>
    </source>
</evidence>
<accession>A0A1I6PKZ9</accession>
<feature type="region of interest" description="Disordered" evidence="5">
    <location>
        <begin position="85"/>
        <end position="110"/>
    </location>
</feature>
<sequence length="110" mass="11871">MKGQTYVIAALLFALIVATFAVINVDQVEVNYLFFTSESPLILVILVSTLLGGLITSGFGIAHLIGAKKKIRRLESENQQLRASTAVNVSNETDSDDTTADVEVIDSKNN</sequence>
<dbReference type="EMBL" id="FPAI01000002">
    <property type="protein sequence ID" value="SFS40877.1"/>
    <property type="molecule type" value="Genomic_DNA"/>
</dbReference>
<dbReference type="GO" id="GO:0005886">
    <property type="term" value="C:plasma membrane"/>
    <property type="evidence" value="ECO:0007669"/>
    <property type="project" value="InterPro"/>
</dbReference>
<protein>
    <submittedName>
        <fullName evidence="9">Uncharacterized integral membrane protein</fullName>
    </submittedName>
</protein>
<keyword evidence="4 6" id="KW-0472">Membrane</keyword>
<feature type="transmembrane region" description="Helical" evidence="6">
    <location>
        <begin position="41"/>
        <end position="65"/>
    </location>
</feature>
<dbReference type="OrthoDB" id="2990728at2"/>
<evidence type="ECO:0000313" key="9">
    <source>
        <dbReference type="EMBL" id="SFS40877.1"/>
    </source>
</evidence>
<reference evidence="9 10" key="1">
    <citation type="submission" date="2016-10" db="EMBL/GenBank/DDBJ databases">
        <authorList>
            <person name="de Groot N.N."/>
        </authorList>
    </citation>
    <scope>NUCLEOTIDE SEQUENCE [LARGE SCALE GENOMIC DNA]</scope>
    <source>
        <strain evidence="9 10">DSM 17074</strain>
    </source>
</reference>
<evidence type="ECO:0000259" key="7">
    <source>
        <dbReference type="Pfam" id="PF06305"/>
    </source>
</evidence>
<dbReference type="AlphaFoldDB" id="A0A1I6PKZ9"/>
<dbReference type="STRING" id="306541.SAMN05421668_10253"/>
<dbReference type="EMBL" id="BJWJ01000005">
    <property type="protein sequence ID" value="GEM03774.1"/>
    <property type="molecule type" value="Genomic_DNA"/>
</dbReference>
<feature type="domain" description="Lipopolysaccharide assembly protein A" evidence="7">
    <location>
        <begin position="24"/>
        <end position="83"/>
    </location>
</feature>
<dbReference type="PANTHER" id="PTHR41335:SF1">
    <property type="entry name" value="MEMBRANE PROTEIN"/>
    <property type="match status" value="1"/>
</dbReference>
<organism evidence="9 10">
    <name type="scientific">Halolactibacillus miurensis</name>
    <dbReference type="NCBI Taxonomy" id="306541"/>
    <lineage>
        <taxon>Bacteria</taxon>
        <taxon>Bacillati</taxon>
        <taxon>Bacillota</taxon>
        <taxon>Bacilli</taxon>
        <taxon>Bacillales</taxon>
        <taxon>Bacillaceae</taxon>
        <taxon>Halolactibacillus</taxon>
    </lineage>
</organism>
<keyword evidence="11" id="KW-1185">Reference proteome</keyword>
<dbReference type="Proteomes" id="UP000321773">
    <property type="component" value="Unassembled WGS sequence"/>
</dbReference>
<evidence type="ECO:0000256" key="5">
    <source>
        <dbReference type="SAM" id="MobiDB-lite"/>
    </source>
</evidence>
<evidence type="ECO:0000256" key="2">
    <source>
        <dbReference type="ARBA" id="ARBA00022692"/>
    </source>
</evidence>
<keyword evidence="1" id="KW-1003">Cell membrane</keyword>
<evidence type="ECO:0000313" key="8">
    <source>
        <dbReference type="EMBL" id="GEM03774.1"/>
    </source>
</evidence>
<keyword evidence="3 6" id="KW-1133">Transmembrane helix</keyword>
<dbReference type="InterPro" id="IPR010445">
    <property type="entry name" value="LapA_dom"/>
</dbReference>